<organism evidence="1">
    <name type="scientific">Siphoviridae sp. ctRuT6</name>
    <dbReference type="NCBI Taxonomy" id="2826339"/>
    <lineage>
        <taxon>Viruses</taxon>
        <taxon>Duplodnaviria</taxon>
        <taxon>Heunggongvirae</taxon>
        <taxon>Uroviricota</taxon>
        <taxon>Caudoviricetes</taxon>
    </lineage>
</organism>
<protein>
    <submittedName>
        <fullName evidence="1">Uncharacterized protein</fullName>
    </submittedName>
</protein>
<dbReference type="EMBL" id="BK015049">
    <property type="protein sequence ID" value="DAD88901.1"/>
    <property type="molecule type" value="Genomic_DNA"/>
</dbReference>
<proteinExistence type="predicted"/>
<accession>A0A8S5N2L4</accession>
<name>A0A8S5N2L4_9CAUD</name>
<sequence>MEQFNFRIIKAGNGAEIIDNTLSTPYNSLTSLQMMDYINVENSLYFAERQKRWQKATEPTIVDRVKNFVRRII</sequence>
<reference evidence="1" key="1">
    <citation type="journal article" date="2021" name="Proc. Natl. Acad. Sci. U.S.A.">
        <title>A Catalog of Tens of Thousands of Viruses from Human Metagenomes Reveals Hidden Associations with Chronic Diseases.</title>
        <authorList>
            <person name="Tisza M.J."/>
            <person name="Buck C.B."/>
        </authorList>
    </citation>
    <scope>NUCLEOTIDE SEQUENCE</scope>
    <source>
        <strain evidence="1">CtRuT6</strain>
    </source>
</reference>
<evidence type="ECO:0000313" key="1">
    <source>
        <dbReference type="EMBL" id="DAD88901.1"/>
    </source>
</evidence>